<feature type="compositionally biased region" description="Basic and acidic residues" evidence="1">
    <location>
        <begin position="140"/>
        <end position="164"/>
    </location>
</feature>
<feature type="compositionally biased region" description="Acidic residues" evidence="1">
    <location>
        <begin position="165"/>
        <end position="174"/>
    </location>
</feature>
<organism evidence="2 3">
    <name type="scientific">Puccinia striiformis f. sp. tritici PST-78</name>
    <dbReference type="NCBI Taxonomy" id="1165861"/>
    <lineage>
        <taxon>Eukaryota</taxon>
        <taxon>Fungi</taxon>
        <taxon>Dikarya</taxon>
        <taxon>Basidiomycota</taxon>
        <taxon>Pucciniomycotina</taxon>
        <taxon>Pucciniomycetes</taxon>
        <taxon>Pucciniales</taxon>
        <taxon>Pucciniaceae</taxon>
        <taxon>Puccinia</taxon>
    </lineage>
</organism>
<evidence type="ECO:0000313" key="3">
    <source>
        <dbReference type="Proteomes" id="UP000054564"/>
    </source>
</evidence>
<name>A0A0L0UMU1_9BASI</name>
<feature type="compositionally biased region" description="Polar residues" evidence="1">
    <location>
        <begin position="116"/>
        <end position="126"/>
    </location>
</feature>
<accession>A0A0L0UMU1</accession>
<reference evidence="3" key="1">
    <citation type="submission" date="2014-03" db="EMBL/GenBank/DDBJ databases">
        <title>The Genome Sequence of Puccinia striiformis f. sp. tritici PST-78.</title>
        <authorList>
            <consortium name="The Broad Institute Genome Sequencing Platform"/>
            <person name="Cuomo C."/>
            <person name="Hulbert S."/>
            <person name="Chen X."/>
            <person name="Walker B."/>
            <person name="Young S.K."/>
            <person name="Zeng Q."/>
            <person name="Gargeya S."/>
            <person name="Fitzgerald M."/>
            <person name="Haas B."/>
            <person name="Abouelleil A."/>
            <person name="Alvarado L."/>
            <person name="Arachchi H.M."/>
            <person name="Berlin A.M."/>
            <person name="Chapman S.B."/>
            <person name="Goldberg J."/>
            <person name="Griggs A."/>
            <person name="Gujja S."/>
            <person name="Hansen M."/>
            <person name="Howarth C."/>
            <person name="Imamovic A."/>
            <person name="Larimer J."/>
            <person name="McCowan C."/>
            <person name="Montmayeur A."/>
            <person name="Murphy C."/>
            <person name="Neiman D."/>
            <person name="Pearson M."/>
            <person name="Priest M."/>
            <person name="Roberts A."/>
            <person name="Saif S."/>
            <person name="Shea T."/>
            <person name="Sisk P."/>
            <person name="Sykes S."/>
            <person name="Wortman J."/>
            <person name="Nusbaum C."/>
            <person name="Birren B."/>
        </authorList>
    </citation>
    <scope>NUCLEOTIDE SEQUENCE [LARGE SCALE GENOMIC DNA]</scope>
    <source>
        <strain evidence="3">race PST-78</strain>
    </source>
</reference>
<gene>
    <name evidence="2" type="ORF">PSTG_18257</name>
</gene>
<evidence type="ECO:0000313" key="2">
    <source>
        <dbReference type="EMBL" id="KNE88343.1"/>
    </source>
</evidence>
<dbReference type="STRING" id="1165861.A0A0L0UMU1"/>
<feature type="non-terminal residue" evidence="2">
    <location>
        <position position="174"/>
    </location>
</feature>
<comment type="caution">
    <text evidence="2">The sequence shown here is derived from an EMBL/GenBank/DDBJ whole genome shotgun (WGS) entry which is preliminary data.</text>
</comment>
<feature type="compositionally biased region" description="Basic residues" evidence="1">
    <location>
        <begin position="80"/>
        <end position="90"/>
    </location>
</feature>
<evidence type="ECO:0000256" key="1">
    <source>
        <dbReference type="SAM" id="MobiDB-lite"/>
    </source>
</evidence>
<dbReference type="AlphaFoldDB" id="A0A0L0UMU1"/>
<feature type="region of interest" description="Disordered" evidence="1">
    <location>
        <begin position="65"/>
        <end position="174"/>
    </location>
</feature>
<protein>
    <submittedName>
        <fullName evidence="2">Uncharacterized protein</fullName>
    </submittedName>
</protein>
<proteinExistence type="predicted"/>
<sequence length="174" mass="19462">MFFIALNGFITNKSCPQDNDPTNPPAQSSPILVDDGFVTVEEELSEAEGSKTNFYRGSVMDNESDIEADNEDGYEDALNKRHAISKRSWPKRAPQNNSANLGARDFTDEETDSSPDRNQPSTSSRPSGAPTKLTKHQKCIHLDKKKGSSKPKRESLRKERKAMETEDEDDDKNL</sequence>
<feature type="compositionally biased region" description="Acidic residues" evidence="1">
    <location>
        <begin position="65"/>
        <end position="75"/>
    </location>
</feature>
<dbReference type="Proteomes" id="UP000054564">
    <property type="component" value="Unassembled WGS sequence"/>
</dbReference>
<keyword evidence="3" id="KW-1185">Reference proteome</keyword>
<dbReference type="EMBL" id="AJIL01002312">
    <property type="protein sequence ID" value="KNE88343.1"/>
    <property type="molecule type" value="Genomic_DNA"/>
</dbReference>